<feature type="binding site" evidence="3">
    <location>
        <position position="254"/>
    </location>
    <ligand>
        <name>Mg(2+)</name>
        <dbReference type="ChEBI" id="CHEBI:18420"/>
        <label>1</label>
    </ligand>
</feature>
<dbReference type="SUPFAM" id="SSF101478">
    <property type="entry name" value="ADP-ribosylglycohydrolase"/>
    <property type="match status" value="1"/>
</dbReference>
<keyword evidence="5" id="KW-1185">Reference proteome</keyword>
<dbReference type="GO" id="GO:0046872">
    <property type="term" value="F:metal ion binding"/>
    <property type="evidence" value="ECO:0007669"/>
    <property type="project" value="UniProtKB-KW"/>
</dbReference>
<evidence type="ECO:0000256" key="3">
    <source>
        <dbReference type="PIRSR" id="PIRSR605502-1"/>
    </source>
</evidence>
<name>A0A483D021_9EURY</name>
<feature type="binding site" evidence="3">
    <location>
        <position position="54"/>
    </location>
    <ligand>
        <name>Mg(2+)</name>
        <dbReference type="ChEBI" id="CHEBI:18420"/>
        <label>1</label>
    </ligand>
</feature>
<protein>
    <recommendedName>
        <fullName evidence="6">ADP-ribosylglycohydrolase</fullName>
    </recommendedName>
</protein>
<keyword evidence="3" id="KW-0479">Metal-binding</keyword>
<dbReference type="PANTHER" id="PTHR16222">
    <property type="entry name" value="ADP-RIBOSYLGLYCOHYDROLASE"/>
    <property type="match status" value="1"/>
</dbReference>
<comment type="caution">
    <text evidence="4">The sequence shown here is derived from an EMBL/GenBank/DDBJ whole genome shotgun (WGS) entry which is preliminary data.</text>
</comment>
<evidence type="ECO:0000313" key="4">
    <source>
        <dbReference type="EMBL" id="TAJ45869.1"/>
    </source>
</evidence>
<dbReference type="EMBL" id="PGCL01000001">
    <property type="protein sequence ID" value="TAJ45869.1"/>
    <property type="molecule type" value="Genomic_DNA"/>
</dbReference>
<feature type="binding site" evidence="3">
    <location>
        <position position="56"/>
    </location>
    <ligand>
        <name>Mg(2+)</name>
        <dbReference type="ChEBI" id="CHEBI:18420"/>
        <label>1</label>
    </ligand>
</feature>
<evidence type="ECO:0000256" key="1">
    <source>
        <dbReference type="ARBA" id="ARBA00010702"/>
    </source>
</evidence>
<reference evidence="4 5" key="1">
    <citation type="submission" date="2017-11" db="EMBL/GenBank/DDBJ databases">
        <title>Isolation and Characterization of Methanofollis Species from Methane Seep Offshore SW Taiwan.</title>
        <authorList>
            <person name="Teng N.-H."/>
            <person name="Lai M.-C."/>
            <person name="Chen S.-C."/>
        </authorList>
    </citation>
    <scope>NUCLEOTIDE SEQUENCE [LARGE SCALE GENOMIC DNA]</scope>
    <source>
        <strain evidence="4 5">FWC-SCC2</strain>
    </source>
</reference>
<comment type="cofactor">
    <cofactor evidence="3">
        <name>Mg(2+)</name>
        <dbReference type="ChEBI" id="CHEBI:18420"/>
    </cofactor>
    <text evidence="3">Binds 2 magnesium ions per subunit.</text>
</comment>
<keyword evidence="2" id="KW-0378">Hydrolase</keyword>
<accession>A0A483D021</accession>
<dbReference type="OrthoDB" id="114878at2157"/>
<dbReference type="InterPro" id="IPR050792">
    <property type="entry name" value="ADP-ribosylglycohydrolase"/>
</dbReference>
<keyword evidence="3" id="KW-0460">Magnesium</keyword>
<dbReference type="InterPro" id="IPR005502">
    <property type="entry name" value="Ribosyl_crysJ1"/>
</dbReference>
<feature type="binding site" evidence="3">
    <location>
        <position position="253"/>
    </location>
    <ligand>
        <name>Mg(2+)</name>
        <dbReference type="ChEBI" id="CHEBI:18420"/>
        <label>1</label>
    </ligand>
</feature>
<dbReference type="GO" id="GO:0016787">
    <property type="term" value="F:hydrolase activity"/>
    <property type="evidence" value="ECO:0007669"/>
    <property type="project" value="UniProtKB-KW"/>
</dbReference>
<dbReference type="AlphaFoldDB" id="A0A483D021"/>
<feature type="binding site" evidence="3">
    <location>
        <position position="55"/>
    </location>
    <ligand>
        <name>Mg(2+)</name>
        <dbReference type="ChEBI" id="CHEBI:18420"/>
        <label>1</label>
    </ligand>
</feature>
<dbReference type="Pfam" id="PF03747">
    <property type="entry name" value="ADP_ribosyl_GH"/>
    <property type="match status" value="1"/>
</dbReference>
<dbReference type="Proteomes" id="UP000292580">
    <property type="component" value="Unassembled WGS sequence"/>
</dbReference>
<gene>
    <name evidence="4" type="ORF">CUJ86_02390</name>
</gene>
<comment type="similarity">
    <text evidence="1">Belongs to the ADP-ribosylglycohydrolase family.</text>
</comment>
<evidence type="ECO:0000313" key="5">
    <source>
        <dbReference type="Proteomes" id="UP000292580"/>
    </source>
</evidence>
<dbReference type="InterPro" id="IPR036705">
    <property type="entry name" value="Ribosyl_crysJ1_sf"/>
</dbReference>
<dbReference type="PANTHER" id="PTHR16222:SF24">
    <property type="entry name" value="ADP-RIBOSYLHYDROLASE ARH3"/>
    <property type="match status" value="1"/>
</dbReference>
<evidence type="ECO:0008006" key="6">
    <source>
        <dbReference type="Google" id="ProtNLM"/>
    </source>
</evidence>
<organism evidence="4 5">
    <name type="scientific">Methanofollis fontis</name>
    <dbReference type="NCBI Taxonomy" id="2052832"/>
    <lineage>
        <taxon>Archaea</taxon>
        <taxon>Methanobacteriati</taxon>
        <taxon>Methanobacteriota</taxon>
        <taxon>Stenosarchaea group</taxon>
        <taxon>Methanomicrobia</taxon>
        <taxon>Methanomicrobiales</taxon>
        <taxon>Methanomicrobiaceae</taxon>
        <taxon>Methanofollis</taxon>
    </lineage>
</organism>
<dbReference type="Gene3D" id="1.10.4080.10">
    <property type="entry name" value="ADP-ribosylation/Crystallin J1"/>
    <property type="match status" value="1"/>
</dbReference>
<evidence type="ECO:0000256" key="2">
    <source>
        <dbReference type="ARBA" id="ARBA00022801"/>
    </source>
</evidence>
<proteinExistence type="inferred from homology"/>
<sequence>MLDRFVGCMLGAAIGDALGMPGESSGMNLSNIYGGYRKAWKWHPNAALEPGQYTDDTQIMLLVADLLGSGEYSDERYGRDLSRLCMEGALRFPDGSVMAACEHLVTGQTDRGGVNSDTAGCIPLAVPFALYYADPVERSGRLVKACSVTHTSPAAHAAAVTVATTIAAALHGASDPFERAFQCAMAEEPALGERIGRAMDLQREGISLEGALPAIGNDVSVFQTVPLAFFLMGRYTDPENLLYIAANIGGNTDTIAFICGAFVGAKFGAGALPADLLAGLENRHLIEASASRLFEATARQKPV</sequence>